<name>A0ACC1NNJ1_9HYPO</name>
<accession>A0ACC1NNJ1</accession>
<keyword evidence="2" id="KW-1185">Reference proteome</keyword>
<organism evidence="1 2">
    <name type="scientific">Zarea fungicola</name>
    <dbReference type="NCBI Taxonomy" id="93591"/>
    <lineage>
        <taxon>Eukaryota</taxon>
        <taxon>Fungi</taxon>
        <taxon>Dikarya</taxon>
        <taxon>Ascomycota</taxon>
        <taxon>Pezizomycotina</taxon>
        <taxon>Sordariomycetes</taxon>
        <taxon>Hypocreomycetidae</taxon>
        <taxon>Hypocreales</taxon>
        <taxon>Cordycipitaceae</taxon>
        <taxon>Zarea</taxon>
    </lineage>
</organism>
<reference evidence="1" key="1">
    <citation type="submission" date="2022-08" db="EMBL/GenBank/DDBJ databases">
        <title>Genome Sequence of Lecanicillium fungicola.</title>
        <authorList>
            <person name="Buettner E."/>
        </authorList>
    </citation>
    <scope>NUCLEOTIDE SEQUENCE</scope>
    <source>
        <strain evidence="1">Babe33</strain>
    </source>
</reference>
<evidence type="ECO:0000313" key="1">
    <source>
        <dbReference type="EMBL" id="KAJ2979923.1"/>
    </source>
</evidence>
<proteinExistence type="predicted"/>
<evidence type="ECO:0000313" key="2">
    <source>
        <dbReference type="Proteomes" id="UP001143910"/>
    </source>
</evidence>
<gene>
    <name evidence="1" type="ORF">NQ176_g2957</name>
</gene>
<dbReference type="Proteomes" id="UP001143910">
    <property type="component" value="Unassembled WGS sequence"/>
</dbReference>
<dbReference type="EMBL" id="JANJQO010000241">
    <property type="protein sequence ID" value="KAJ2979923.1"/>
    <property type="molecule type" value="Genomic_DNA"/>
</dbReference>
<protein>
    <submittedName>
        <fullName evidence="1">Uncharacterized protein</fullName>
    </submittedName>
</protein>
<comment type="caution">
    <text evidence="1">The sequence shown here is derived from an EMBL/GenBank/DDBJ whole genome shotgun (WGS) entry which is preliminary data.</text>
</comment>
<sequence length="355" mass="39010">MSDHLLLTLPIPRPEFLLKRLQDAHPNLKITYLRHNVKPAEAFYKHEMEIDPAILRDATVLMTMGVVPDPADVPNLRYVHFSVAGIDHVAHKELLHQRNLTVTTSTGAPAIAVAEWVFGTILGHFRQLFKFKEWQASKVWGSLGPDTPTSTLDNKTMGIVGYGSIGRQVARVGQALGLKIVVYNSTARQSAAERKDSSFCQPGSGDPDGEIPSKYYHGRSREEFREFLSQDLDIVVLSLPLTESTKHLVSSEELRVLNAKKPAFLVNVSRGPIVDQEALVASLVKGPANGGLLGAALDVTDPEPLPSDHELWGMPNVFISPHVSSITPQTIGRAFAILQKNLERRASGEELLNTI</sequence>